<dbReference type="EMBL" id="JAODOP010000004">
    <property type="protein sequence ID" value="MEF3835162.1"/>
    <property type="molecule type" value="Genomic_DNA"/>
</dbReference>
<accession>A0ABU7XWQ2</accession>
<evidence type="ECO:0000313" key="7">
    <source>
        <dbReference type="EMBL" id="MEF3835162.1"/>
    </source>
</evidence>
<dbReference type="SUPFAM" id="SSF56935">
    <property type="entry name" value="Porins"/>
    <property type="match status" value="1"/>
</dbReference>
<keyword evidence="8" id="KW-1185">Reference proteome</keyword>
<dbReference type="InterPro" id="IPR037066">
    <property type="entry name" value="Plug_dom_sf"/>
</dbReference>
<keyword evidence="7" id="KW-0675">Receptor</keyword>
<dbReference type="Pfam" id="PF13715">
    <property type="entry name" value="CarbopepD_reg_2"/>
    <property type="match status" value="1"/>
</dbReference>
<protein>
    <submittedName>
        <fullName evidence="7">TonB-dependent receptor</fullName>
    </submittedName>
</protein>
<dbReference type="InterPro" id="IPR039426">
    <property type="entry name" value="TonB-dep_rcpt-like"/>
</dbReference>
<feature type="domain" description="Secretin/TonB short N-terminal" evidence="5">
    <location>
        <begin position="50"/>
        <end position="98"/>
    </location>
</feature>
<feature type="domain" description="TonB-dependent receptor plug" evidence="6">
    <location>
        <begin position="212"/>
        <end position="321"/>
    </location>
</feature>
<comment type="similarity">
    <text evidence="4">Belongs to the TonB-dependent receptor family.</text>
</comment>
<keyword evidence="4" id="KW-1134">Transmembrane beta strand</keyword>
<proteinExistence type="inferred from homology"/>
<name>A0ABU7XWQ2_9FLAO</name>
<evidence type="ECO:0000256" key="3">
    <source>
        <dbReference type="ARBA" id="ARBA00023237"/>
    </source>
</evidence>
<keyword evidence="3 4" id="KW-0998">Cell outer membrane</keyword>
<keyword evidence="2 4" id="KW-0472">Membrane</keyword>
<dbReference type="SUPFAM" id="SSF49464">
    <property type="entry name" value="Carboxypeptidase regulatory domain-like"/>
    <property type="match status" value="1"/>
</dbReference>
<keyword evidence="1 4" id="KW-0813">Transport</keyword>
<dbReference type="Pfam" id="PF07660">
    <property type="entry name" value="STN"/>
    <property type="match status" value="1"/>
</dbReference>
<dbReference type="Gene3D" id="2.170.130.10">
    <property type="entry name" value="TonB-dependent receptor, plug domain"/>
    <property type="match status" value="1"/>
</dbReference>
<evidence type="ECO:0000259" key="6">
    <source>
        <dbReference type="Pfam" id="PF07715"/>
    </source>
</evidence>
<reference evidence="7 8" key="1">
    <citation type="submission" date="2022-09" db="EMBL/GenBank/DDBJ databases">
        <title>Genome sequencing of Flavivirga sp. MEBiC05379.</title>
        <authorList>
            <person name="Oh H.-M."/>
            <person name="Kwon K.K."/>
            <person name="Park M.J."/>
            <person name="Yang S.-H."/>
        </authorList>
    </citation>
    <scope>NUCLEOTIDE SEQUENCE [LARGE SCALE GENOMIC DNA]</scope>
    <source>
        <strain evidence="7 8">MEBiC05379</strain>
    </source>
</reference>
<evidence type="ECO:0000256" key="4">
    <source>
        <dbReference type="PROSITE-ProRule" id="PRU01360"/>
    </source>
</evidence>
<comment type="subcellular location">
    <subcellularLocation>
        <location evidence="4">Cell outer membrane</location>
        <topology evidence="4">Multi-pass membrane protein</topology>
    </subcellularLocation>
</comment>
<keyword evidence="4" id="KW-0812">Transmembrane</keyword>
<evidence type="ECO:0000256" key="2">
    <source>
        <dbReference type="ARBA" id="ARBA00023136"/>
    </source>
</evidence>
<dbReference type="PROSITE" id="PS52016">
    <property type="entry name" value="TONB_DEPENDENT_REC_3"/>
    <property type="match status" value="1"/>
</dbReference>
<dbReference type="Gene3D" id="2.60.40.1120">
    <property type="entry name" value="Carboxypeptidase-like, regulatory domain"/>
    <property type="match status" value="1"/>
</dbReference>
<dbReference type="Pfam" id="PF07715">
    <property type="entry name" value="Plug"/>
    <property type="match status" value="1"/>
</dbReference>
<dbReference type="InterPro" id="IPR011662">
    <property type="entry name" value="Secretin/TonB_short_N"/>
</dbReference>
<evidence type="ECO:0000313" key="8">
    <source>
        <dbReference type="Proteomes" id="UP001337305"/>
    </source>
</evidence>
<evidence type="ECO:0000256" key="1">
    <source>
        <dbReference type="ARBA" id="ARBA00022448"/>
    </source>
</evidence>
<dbReference type="NCBIfam" id="TIGR04057">
    <property type="entry name" value="SusC_RagA_signa"/>
    <property type="match status" value="1"/>
</dbReference>
<dbReference type="InterPro" id="IPR008969">
    <property type="entry name" value="CarboxyPept-like_regulatory"/>
</dbReference>
<dbReference type="InterPro" id="IPR023996">
    <property type="entry name" value="TonB-dep_OMP_SusC/RagA"/>
</dbReference>
<dbReference type="InterPro" id="IPR012910">
    <property type="entry name" value="Plug_dom"/>
</dbReference>
<comment type="caution">
    <text evidence="7">The sequence shown here is derived from an EMBL/GenBank/DDBJ whole genome shotgun (WGS) entry which is preliminary data.</text>
</comment>
<sequence>MKLTTLFLIVSLFQIQANNSYSQNTKVSLKLDNVSLEDVFKKIESLSEFKFLYNNKKIDVTKIVSVNAKKEKISDILKSLLTNTNIAFTVNNKHIILKHRLKEIGVQPLTVKIEKFSLQKITVKGIITDELGAPLPGANILEKGTSNGTLSDFDGNYTLNVSNSNAVLVISYVGFKKQEIVVGNKTNINVKLIEDAAGLDEVVVVSFGKQKKASVVASITTIKPSELNIPSSNLTTALAGRVSGLISYQRSGEPGADNAEFFIRGITSFGAGGNSPLILIDGIELDVEDLARLNPDDIASFSILKDASAAALYGARGANGVVYVTTKEGVEGPVQVNFRAETKISSSTSDIELADPITYMKLFNEAIRTRDPLEAIPFSQGKIENTIAGTNPLLYPTVDWQEELFKEIAVNKSYNFSVKGGGKTARYFVSAAYTQDTGILNVPEVSNFNSNIDLKKFQLRSNTNINLTSTSKLKLAFNAAFDDYNGPRQGGSQIYARSLTTSPVLFQPFYQPDEGTQYANHILFGNALAPSGTGFYFNPYADLVTGYKEDTNSTLIAQMEFNQDLKFITEGLSLKGIVSSTRKANYSISRGYRPFYYTPSQNRETKEVSLFALNPDSGTTTLDFEASPSTVDAATYAELRFSYAREFNEKHAVSGLLVHTINNRVLSATSGDLQASLPFRNQGISGRFTYGYNDKYFTELNFGYNGSERFARSERWGFFPSAAVGWIVSNEKFLNNVDFLDNLKFKASYGLVGNDKIGRNEDRFFYISNVLLNDEGKGFRTGSDYQEFIPGVSITRYGNDEITWETGHKLNLGMELGLFNSLTLELDVFSETRTNILSDRLIPASLGLQAPVRANIGEAKSNGVDATLVYNKSFSQDLWLEGRVNFTYAKNKITKTEEPDYSTTPWRSRIGQSITQPFGYIAERLFIDQEEVNNSPTQFGEYSGGDIKYKDIDGNGVINTLDQVPIGNPTDPEIVYGFGFSVGYKGVDFSCFFQGSANSSFFIDTRRANPFVSYRDPDDVTGGTTGAVNNQLLKVWADSHWSETNRDIYAKWPRLSGNDNFIENNLQPSTWFLQDGSFLRLKSIEMGYNLPKDITTKLGLQKLRIYTSATNLLYFSKFKLWDPELAGNGFKYPLQRVVNLGLNISI</sequence>
<dbReference type="InterPro" id="IPR023997">
    <property type="entry name" value="TonB-dep_OMP_SusC/RagA_CS"/>
</dbReference>
<evidence type="ECO:0000259" key="5">
    <source>
        <dbReference type="Pfam" id="PF07660"/>
    </source>
</evidence>
<dbReference type="RefSeq" id="WP_303307455.1">
    <property type="nucleotide sequence ID" value="NZ_JAODOP010000004.1"/>
</dbReference>
<organism evidence="7 8">
    <name type="scientific">Flavivirga spongiicola</name>
    <dbReference type="NCBI Taxonomy" id="421621"/>
    <lineage>
        <taxon>Bacteria</taxon>
        <taxon>Pseudomonadati</taxon>
        <taxon>Bacteroidota</taxon>
        <taxon>Flavobacteriia</taxon>
        <taxon>Flavobacteriales</taxon>
        <taxon>Flavobacteriaceae</taxon>
        <taxon>Flavivirga</taxon>
    </lineage>
</organism>
<dbReference type="Proteomes" id="UP001337305">
    <property type="component" value="Unassembled WGS sequence"/>
</dbReference>
<gene>
    <name evidence="7" type="ORF">N1F79_18710</name>
</gene>
<dbReference type="NCBIfam" id="TIGR04056">
    <property type="entry name" value="OMP_RagA_SusC"/>
    <property type="match status" value="1"/>
</dbReference>